<dbReference type="Proteomes" id="UP000223606">
    <property type="component" value="Chromosome 1"/>
</dbReference>
<accession>A0A2C9D8Y4</accession>
<evidence type="ECO:0000313" key="1">
    <source>
        <dbReference type="EMBL" id="SON56045.1"/>
    </source>
</evidence>
<proteinExistence type="predicted"/>
<gene>
    <name evidence="1" type="ORF">HDIA_2504</name>
</gene>
<reference evidence="2" key="1">
    <citation type="submission" date="2017-09" db="EMBL/GenBank/DDBJ databases">
        <title>Genome sequence of Nannocystis excedens DSM 71.</title>
        <authorList>
            <person name="Blom J."/>
        </authorList>
    </citation>
    <scope>NUCLEOTIDE SEQUENCE [LARGE SCALE GENOMIC DNA]</scope>
    <source>
        <strain evidence="2">type strain: E19</strain>
    </source>
</reference>
<protein>
    <submittedName>
        <fullName evidence="1">Uncharacterized protein</fullName>
    </submittedName>
</protein>
<dbReference type="OrthoDB" id="9801741at2"/>
<dbReference type="EMBL" id="LT960614">
    <property type="protein sequence ID" value="SON56045.1"/>
    <property type="molecule type" value="Genomic_DNA"/>
</dbReference>
<dbReference type="KEGG" id="hdi:HDIA_2504"/>
<keyword evidence="2" id="KW-1185">Reference proteome</keyword>
<evidence type="ECO:0000313" key="2">
    <source>
        <dbReference type="Proteomes" id="UP000223606"/>
    </source>
</evidence>
<dbReference type="RefSeq" id="WP_099556474.1">
    <property type="nucleotide sequence ID" value="NZ_LT960614.1"/>
</dbReference>
<dbReference type="AlphaFoldDB" id="A0A2C9D8Y4"/>
<name>A0A2C9D8Y4_9HYPH</name>
<sequence>MSPLPANFRHVKLELAREKDHPRGDAQHGYDFLLPLADDGSIDMDSYKAHKASCRVRRFREGEDDRVGLLVRGRGAAWSIDYNDKMSGEEEDAFRFDAEHFVPGEYVSIREDDGKLHTFQVVAVREP</sequence>
<organism evidence="1 2">
    <name type="scientific">Hartmannibacter diazotrophicus</name>
    <dbReference type="NCBI Taxonomy" id="1482074"/>
    <lineage>
        <taxon>Bacteria</taxon>
        <taxon>Pseudomonadati</taxon>
        <taxon>Pseudomonadota</taxon>
        <taxon>Alphaproteobacteria</taxon>
        <taxon>Hyphomicrobiales</taxon>
        <taxon>Pleomorphomonadaceae</taxon>
        <taxon>Hartmannibacter</taxon>
    </lineage>
</organism>